<reference evidence="1 2" key="1">
    <citation type="journal article" date="2012" name="Proc. Natl. Acad. Sci. U.S.A.">
        <title>Genome streamlining and chemical defense in a coral reef symbiosis.</title>
        <authorList>
            <person name="Kwan J.C."/>
            <person name="Donia M.S."/>
            <person name="Han A.W."/>
            <person name="Hirose E."/>
            <person name="Haygood M.G."/>
            <person name="Schmidt E.W."/>
        </authorList>
    </citation>
    <scope>NUCLEOTIDE SEQUENCE [LARGE SCALE GENOMIC DNA]</scope>
    <source>
        <strain evidence="1 2">L2</strain>
    </source>
</reference>
<dbReference type="Proteomes" id="UP000010077">
    <property type="component" value="Chromosome"/>
</dbReference>
<name>K7YQ66_9PROT</name>
<dbReference type="HOGENOM" id="CLU_3231072_0_0_5"/>
<dbReference type="KEGG" id="thal:A1OE_526"/>
<evidence type="ECO:0000313" key="1">
    <source>
        <dbReference type="EMBL" id="AFX98719.1"/>
    </source>
</evidence>
<dbReference type="AlphaFoldDB" id="K7YQ66"/>
<protein>
    <submittedName>
        <fullName evidence="1">Uncharacterized protein</fullName>
    </submittedName>
</protein>
<sequence length="43" mass="4981">MYWANNKPIANSALNNKANGFIKKKGYSQIRQSSLLYMSFRII</sequence>
<gene>
    <name evidence="1" type="ORF">A1OE_526</name>
</gene>
<evidence type="ECO:0000313" key="2">
    <source>
        <dbReference type="Proteomes" id="UP000010077"/>
    </source>
</evidence>
<proteinExistence type="predicted"/>
<keyword evidence="2" id="KW-1185">Reference proteome</keyword>
<accession>K7YQ66</accession>
<dbReference type="EMBL" id="CP003539">
    <property type="protein sequence ID" value="AFX98719.1"/>
    <property type="molecule type" value="Genomic_DNA"/>
</dbReference>
<organism evidence="1 2">
    <name type="scientific">Candidatus Endolissoclinum faulkneri L2</name>
    <dbReference type="NCBI Taxonomy" id="1193729"/>
    <lineage>
        <taxon>Bacteria</taxon>
        <taxon>Pseudomonadati</taxon>
        <taxon>Pseudomonadota</taxon>
        <taxon>Alphaproteobacteria</taxon>
        <taxon>Rhodospirillales</taxon>
        <taxon>Rhodospirillaceae</taxon>
        <taxon>Candidatus Endolissoclinum</taxon>
    </lineage>
</organism>